<dbReference type="SMART" id="SM00146">
    <property type="entry name" value="PI3Kc"/>
    <property type="match status" value="1"/>
</dbReference>
<evidence type="ECO:0000259" key="5">
    <source>
        <dbReference type="PROSITE" id="PS50290"/>
    </source>
</evidence>
<feature type="domain" description="PI3K/PI4K catalytic" evidence="5">
    <location>
        <begin position="9"/>
        <end position="296"/>
    </location>
</feature>
<accession>A0A7S0DJI0</accession>
<gene>
    <name evidence="6" type="ORF">LAMO00422_LOCUS15661</name>
</gene>
<dbReference type="InterPro" id="IPR000403">
    <property type="entry name" value="PI3/4_kinase_cat_dom"/>
</dbReference>
<dbReference type="EMBL" id="HBEM01022980">
    <property type="protein sequence ID" value="CAD8456714.1"/>
    <property type="molecule type" value="Transcribed_RNA"/>
</dbReference>
<dbReference type="InterPro" id="IPR036940">
    <property type="entry name" value="PI3/4_kinase_cat_sf"/>
</dbReference>
<proteinExistence type="predicted"/>
<dbReference type="FunFam" id="1.10.1070.11:FF:000001">
    <property type="entry name" value="Phosphatidylinositol 4,5-bisphosphate 3-kinase catalytic subunit"/>
    <property type="match status" value="1"/>
</dbReference>
<dbReference type="GO" id="GO:0016477">
    <property type="term" value="P:cell migration"/>
    <property type="evidence" value="ECO:0007669"/>
    <property type="project" value="TreeGrafter"/>
</dbReference>
<evidence type="ECO:0000256" key="1">
    <source>
        <dbReference type="ARBA" id="ARBA00022679"/>
    </source>
</evidence>
<dbReference type="InterPro" id="IPR018936">
    <property type="entry name" value="PI3/4_kinase_CS"/>
</dbReference>
<dbReference type="SUPFAM" id="SSF56112">
    <property type="entry name" value="Protein kinase-like (PK-like)"/>
    <property type="match status" value="1"/>
</dbReference>
<dbReference type="GO" id="GO:0005737">
    <property type="term" value="C:cytoplasm"/>
    <property type="evidence" value="ECO:0007669"/>
    <property type="project" value="TreeGrafter"/>
</dbReference>
<dbReference type="PROSITE" id="PS00915">
    <property type="entry name" value="PI3_4_KINASE_1"/>
    <property type="match status" value="1"/>
</dbReference>
<dbReference type="GO" id="GO:0005886">
    <property type="term" value="C:plasma membrane"/>
    <property type="evidence" value="ECO:0007669"/>
    <property type="project" value="TreeGrafter"/>
</dbReference>
<dbReference type="InterPro" id="IPR015433">
    <property type="entry name" value="PI3/4_kinase"/>
</dbReference>
<dbReference type="GO" id="GO:0043491">
    <property type="term" value="P:phosphatidylinositol 3-kinase/protein kinase B signal transduction"/>
    <property type="evidence" value="ECO:0007669"/>
    <property type="project" value="TreeGrafter"/>
</dbReference>
<evidence type="ECO:0000256" key="4">
    <source>
        <dbReference type="ARBA" id="ARBA00022840"/>
    </source>
</evidence>
<dbReference type="GO" id="GO:0005942">
    <property type="term" value="C:phosphatidylinositol 3-kinase complex"/>
    <property type="evidence" value="ECO:0007669"/>
    <property type="project" value="TreeGrafter"/>
</dbReference>
<protein>
    <recommendedName>
        <fullName evidence="5">PI3K/PI4K catalytic domain-containing protein</fullName>
    </recommendedName>
</protein>
<dbReference type="PANTHER" id="PTHR10048:SF14">
    <property type="entry name" value="LD28067P"/>
    <property type="match status" value="1"/>
</dbReference>
<dbReference type="PROSITE" id="PS00916">
    <property type="entry name" value="PI3_4_KINASE_2"/>
    <property type="match status" value="1"/>
</dbReference>
<keyword evidence="1" id="KW-0808">Transferase</keyword>
<dbReference type="Pfam" id="PF00454">
    <property type="entry name" value="PI3_PI4_kinase"/>
    <property type="match status" value="1"/>
</dbReference>
<dbReference type="GO" id="GO:0005524">
    <property type="term" value="F:ATP binding"/>
    <property type="evidence" value="ECO:0007669"/>
    <property type="project" value="UniProtKB-KW"/>
</dbReference>
<name>A0A7S0DJI0_9EUKA</name>
<dbReference type="GO" id="GO:0035005">
    <property type="term" value="F:1-phosphatidylinositol-4-phosphate 3-kinase activity"/>
    <property type="evidence" value="ECO:0007669"/>
    <property type="project" value="TreeGrafter"/>
</dbReference>
<dbReference type="PROSITE" id="PS50290">
    <property type="entry name" value="PI3_4_KINASE_3"/>
    <property type="match status" value="1"/>
</dbReference>
<sequence length="311" mass="36008">MSSDDKMHVYKLFLAFRSTSQSKVTFEATESCAKDKRPIRCIFKAGDDIRQDMLTVQALRLMDEIWLKDGLDLRLQTYCCIATEGPNKHGGMGFIQVVENAKTKGAIQRDYGGRVGAFRQDVILKFLEDKNPRKNDLKKALDNYKRSLAGYCVASYVLGLGDRHSDNVMLRKDGCLFHIDFGHFLGHFKSKWGIRREREAFLLTPAMAYPMGGPKWKNSKIFRDFKTLCVCAYLSIRRHAPELLYLFEAMIPANMPQLTCHSDLKYIRERLMLHLTASRAELSFRGEIQRSLGTMWRRFDDFIHDNVHFKE</sequence>
<organism evidence="6">
    <name type="scientific">Amorphochlora amoebiformis</name>
    <dbReference type="NCBI Taxonomy" id="1561963"/>
    <lineage>
        <taxon>Eukaryota</taxon>
        <taxon>Sar</taxon>
        <taxon>Rhizaria</taxon>
        <taxon>Cercozoa</taxon>
        <taxon>Chlorarachniophyceae</taxon>
        <taxon>Amorphochlora</taxon>
    </lineage>
</organism>
<dbReference type="GO" id="GO:0016303">
    <property type="term" value="F:1-phosphatidylinositol-3-kinase activity"/>
    <property type="evidence" value="ECO:0007669"/>
    <property type="project" value="TreeGrafter"/>
</dbReference>
<reference evidence="6" key="1">
    <citation type="submission" date="2021-01" db="EMBL/GenBank/DDBJ databases">
        <authorList>
            <person name="Corre E."/>
            <person name="Pelletier E."/>
            <person name="Niang G."/>
            <person name="Scheremetjew M."/>
            <person name="Finn R."/>
            <person name="Kale V."/>
            <person name="Holt S."/>
            <person name="Cochrane G."/>
            <person name="Meng A."/>
            <person name="Brown T."/>
            <person name="Cohen L."/>
        </authorList>
    </citation>
    <scope>NUCLEOTIDE SEQUENCE</scope>
    <source>
        <strain evidence="6">CCMP2058</strain>
    </source>
</reference>
<dbReference type="AlphaFoldDB" id="A0A7S0DJI0"/>
<evidence type="ECO:0000313" key="6">
    <source>
        <dbReference type="EMBL" id="CAD8456714.1"/>
    </source>
</evidence>
<keyword evidence="4" id="KW-0067">ATP-binding</keyword>
<evidence type="ECO:0000256" key="3">
    <source>
        <dbReference type="ARBA" id="ARBA00022777"/>
    </source>
</evidence>
<evidence type="ECO:0000256" key="2">
    <source>
        <dbReference type="ARBA" id="ARBA00022741"/>
    </source>
</evidence>
<dbReference type="InterPro" id="IPR011009">
    <property type="entry name" value="Kinase-like_dom_sf"/>
</dbReference>
<dbReference type="Gene3D" id="1.10.1070.11">
    <property type="entry name" value="Phosphatidylinositol 3-/4-kinase, catalytic domain"/>
    <property type="match status" value="1"/>
</dbReference>
<dbReference type="PANTHER" id="PTHR10048">
    <property type="entry name" value="PHOSPHATIDYLINOSITOL KINASE"/>
    <property type="match status" value="1"/>
</dbReference>
<dbReference type="Gene3D" id="3.30.1010.10">
    <property type="entry name" value="Phosphatidylinositol 3-kinase Catalytic Subunit, Chain A, domain 4"/>
    <property type="match status" value="1"/>
</dbReference>
<keyword evidence="3" id="KW-0418">Kinase</keyword>
<dbReference type="GO" id="GO:0048015">
    <property type="term" value="P:phosphatidylinositol-mediated signaling"/>
    <property type="evidence" value="ECO:0007669"/>
    <property type="project" value="TreeGrafter"/>
</dbReference>
<keyword evidence="2" id="KW-0547">Nucleotide-binding</keyword>